<accession>A0ABM8IIW3</accession>
<dbReference type="EMBL" id="AP028127">
    <property type="protein sequence ID" value="BEH90721.1"/>
    <property type="molecule type" value="Genomic_DNA"/>
</dbReference>
<gene>
    <name evidence="1" type="ORF">T23_08230</name>
</gene>
<name>A0ABM8IIW3_9FIRM</name>
<dbReference type="Proteomes" id="UP001432099">
    <property type="component" value="Chromosome"/>
</dbReference>
<reference evidence="1" key="1">
    <citation type="journal article" date="2024" name="Int. J. Syst. Evol. Microbiol.">
        <title>Turicibacter faecis sp. nov., isolated from faeces of heart failure mouse model.</title>
        <authorList>
            <person name="Imamura Y."/>
            <person name="Motooka D."/>
            <person name="Nakajima Y."/>
            <person name="Ito S."/>
            <person name="Kitakaze M."/>
            <person name="Iida T."/>
            <person name="Nakamura S."/>
        </authorList>
    </citation>
    <scope>NUCLEOTIDE SEQUENCE</scope>
    <source>
        <strain evidence="1">TC023</strain>
    </source>
</reference>
<keyword evidence="2" id="KW-1185">Reference proteome</keyword>
<sequence length="46" mass="5349">MQDRDLADDLTQETVYQVSKTLHHLGRILDYHYGDAKLLHFFGISS</sequence>
<evidence type="ECO:0000313" key="1">
    <source>
        <dbReference type="EMBL" id="BEH90721.1"/>
    </source>
</evidence>
<proteinExistence type="predicted"/>
<organism evidence="1 2">
    <name type="scientific">Turicibacter faecis</name>
    <dbReference type="NCBI Taxonomy" id="2963365"/>
    <lineage>
        <taxon>Bacteria</taxon>
        <taxon>Bacillati</taxon>
        <taxon>Bacillota</taxon>
        <taxon>Erysipelotrichia</taxon>
        <taxon>Erysipelotrichales</taxon>
        <taxon>Turicibacteraceae</taxon>
        <taxon>Turicibacter</taxon>
    </lineage>
</organism>
<evidence type="ECO:0000313" key="2">
    <source>
        <dbReference type="Proteomes" id="UP001432099"/>
    </source>
</evidence>
<protein>
    <submittedName>
        <fullName evidence="1">Uncharacterized protein</fullName>
    </submittedName>
</protein>